<dbReference type="Pfam" id="PF25601">
    <property type="entry name" value="AAA_lid_14"/>
    <property type="match status" value="1"/>
</dbReference>
<dbReference type="Gene3D" id="2.40.10.220">
    <property type="entry name" value="predicted glycosyltransferase like domains"/>
    <property type="match status" value="1"/>
</dbReference>
<reference evidence="6" key="1">
    <citation type="journal article" date="2022" name="Environ. Microbiol.">
        <title>Geoalkalibacter halelectricus SAP #1 sp. nov. possessing extracellular electron transfer and mineral#reducing capabilities from a haloalkaline environment.</title>
        <authorList>
            <person name="Yadav S."/>
            <person name="Singh R."/>
            <person name="Sundharam S.S."/>
            <person name="Chaudhary S."/>
            <person name="Krishnamurthi S."/>
            <person name="Patil S.A."/>
        </authorList>
    </citation>
    <scope>NUCLEOTIDE SEQUENCE</scope>
    <source>
        <strain evidence="6">SAP-1</strain>
    </source>
</reference>
<dbReference type="Gene3D" id="3.40.50.300">
    <property type="entry name" value="P-loop containing nucleotide triphosphate hydrolases"/>
    <property type="match status" value="1"/>
</dbReference>
<accession>A0ABY5ZQN5</accession>
<dbReference type="PANTHER" id="PTHR32071">
    <property type="entry name" value="TRANSCRIPTIONAL REGULATORY PROTEIN"/>
    <property type="match status" value="1"/>
</dbReference>
<dbReference type="RefSeq" id="WP_260748614.1">
    <property type="nucleotide sequence ID" value="NZ_CP092109.1"/>
</dbReference>
<evidence type="ECO:0000256" key="2">
    <source>
        <dbReference type="ARBA" id="ARBA00022840"/>
    </source>
</evidence>
<dbReference type="InterPro" id="IPR025662">
    <property type="entry name" value="Sigma_54_int_dom_ATP-bd_1"/>
</dbReference>
<keyword evidence="1" id="KW-0547">Nucleotide-binding</keyword>
<dbReference type="CDD" id="cd00009">
    <property type="entry name" value="AAA"/>
    <property type="match status" value="1"/>
</dbReference>
<dbReference type="SMART" id="SM00382">
    <property type="entry name" value="AAA"/>
    <property type="match status" value="1"/>
</dbReference>
<keyword evidence="7" id="KW-1185">Reference proteome</keyword>
<gene>
    <name evidence="6" type="ORF">L9S41_02380</name>
</gene>
<dbReference type="InterPro" id="IPR003593">
    <property type="entry name" value="AAA+_ATPase"/>
</dbReference>
<dbReference type="Gene3D" id="1.10.8.60">
    <property type="match status" value="1"/>
</dbReference>
<evidence type="ECO:0000259" key="5">
    <source>
        <dbReference type="PROSITE" id="PS50045"/>
    </source>
</evidence>
<keyword evidence="4" id="KW-0804">Transcription</keyword>
<dbReference type="PROSITE" id="PS00675">
    <property type="entry name" value="SIGMA54_INTERACT_1"/>
    <property type="match status" value="1"/>
</dbReference>
<evidence type="ECO:0000256" key="3">
    <source>
        <dbReference type="ARBA" id="ARBA00023015"/>
    </source>
</evidence>
<dbReference type="InterPro" id="IPR058031">
    <property type="entry name" value="AAA_lid_NorR"/>
</dbReference>
<dbReference type="SUPFAM" id="SSF141371">
    <property type="entry name" value="PilZ domain-like"/>
    <property type="match status" value="1"/>
</dbReference>
<dbReference type="InterPro" id="IPR002078">
    <property type="entry name" value="Sigma_54_int"/>
</dbReference>
<name>A0ABY5ZQN5_9BACT</name>
<evidence type="ECO:0000256" key="4">
    <source>
        <dbReference type="ARBA" id="ARBA00023163"/>
    </source>
</evidence>
<dbReference type="PROSITE" id="PS50045">
    <property type="entry name" value="SIGMA54_INTERACT_4"/>
    <property type="match status" value="1"/>
</dbReference>
<dbReference type="Proteomes" id="UP001060414">
    <property type="component" value="Chromosome"/>
</dbReference>
<evidence type="ECO:0000313" key="6">
    <source>
        <dbReference type="EMBL" id="UWZ80257.1"/>
    </source>
</evidence>
<evidence type="ECO:0000313" key="7">
    <source>
        <dbReference type="Proteomes" id="UP001060414"/>
    </source>
</evidence>
<dbReference type="SUPFAM" id="SSF52540">
    <property type="entry name" value="P-loop containing nucleoside triphosphate hydrolases"/>
    <property type="match status" value="1"/>
</dbReference>
<organism evidence="6 7">
    <name type="scientific">Geoalkalibacter halelectricus</name>
    <dbReference type="NCBI Taxonomy" id="2847045"/>
    <lineage>
        <taxon>Bacteria</taxon>
        <taxon>Pseudomonadati</taxon>
        <taxon>Thermodesulfobacteriota</taxon>
        <taxon>Desulfuromonadia</taxon>
        <taxon>Desulfuromonadales</taxon>
        <taxon>Geoalkalibacteraceae</taxon>
        <taxon>Geoalkalibacter</taxon>
    </lineage>
</organism>
<feature type="domain" description="Sigma-54 factor interaction" evidence="5">
    <location>
        <begin position="105"/>
        <end position="334"/>
    </location>
</feature>
<keyword evidence="2" id="KW-0067">ATP-binding</keyword>
<dbReference type="Pfam" id="PF02954">
    <property type="entry name" value="HTH_8"/>
    <property type="match status" value="1"/>
</dbReference>
<dbReference type="SUPFAM" id="SSF46689">
    <property type="entry name" value="Homeodomain-like"/>
    <property type="match status" value="1"/>
</dbReference>
<dbReference type="PRINTS" id="PR01590">
    <property type="entry name" value="HTHFIS"/>
</dbReference>
<dbReference type="InterPro" id="IPR002197">
    <property type="entry name" value="HTH_Fis"/>
</dbReference>
<keyword evidence="3" id="KW-0805">Transcription regulation</keyword>
<dbReference type="EMBL" id="CP092109">
    <property type="protein sequence ID" value="UWZ80257.1"/>
    <property type="molecule type" value="Genomic_DNA"/>
</dbReference>
<proteinExistence type="predicted"/>
<evidence type="ECO:0000256" key="1">
    <source>
        <dbReference type="ARBA" id="ARBA00022741"/>
    </source>
</evidence>
<dbReference type="Pfam" id="PF00158">
    <property type="entry name" value="Sigma54_activat"/>
    <property type="match status" value="1"/>
</dbReference>
<dbReference type="Pfam" id="PF07238">
    <property type="entry name" value="PilZ"/>
    <property type="match status" value="1"/>
</dbReference>
<dbReference type="InterPro" id="IPR027417">
    <property type="entry name" value="P-loop_NTPase"/>
</dbReference>
<dbReference type="Gene3D" id="1.10.10.60">
    <property type="entry name" value="Homeodomain-like"/>
    <property type="match status" value="1"/>
</dbReference>
<dbReference type="InterPro" id="IPR009875">
    <property type="entry name" value="PilZ_domain"/>
</dbReference>
<protein>
    <submittedName>
        <fullName evidence="6">Sigma 54-interacting transcriptional regulator</fullName>
    </submittedName>
</protein>
<sequence length="436" mass="48242">MSQDDRRCYRREPLRLPLYVSLADKPADTFPARILDASPAGLLLKLPDGLDLASQTHLNLSLRFNDDQIYELGRGMIRRRAVRQGGQTLGIELEEKTLLLCGPPMVGVSPPILEIKSLLAQVCMSGLNVLIRGETGTGKNVLAKLIHDVCRGAQLPFIRVNCPSIPESLFESELFGHEKGAFTDAKASAPGYFRLAGEGTILLDEITEIRPHLQAKLLSVLEDKQFMPVGGSSLVPVRAAIIATTNRDLEKEVNAGRFRRDLFYRICEMPIHLPPLRERTEDLTLLANYFLLAFSEQFRRPLQKLSRSDLDLLRSYSWPGNVREMENYMKQTALMGRFVGPSAASTLASADGKVDGVLEAMGLPADLCDGQATLPEITNLLTTHIEQMLINKTLEMCGHNRTRAAGQLGISYRTLLRKLDQNKAALPLSVSATPQD</sequence>
<dbReference type="InterPro" id="IPR009057">
    <property type="entry name" value="Homeodomain-like_sf"/>
</dbReference>